<dbReference type="PANTHER" id="PTHR33463">
    <property type="entry name" value="NB-ARC DOMAIN-CONTAINING PROTEIN-RELATED"/>
    <property type="match status" value="1"/>
</dbReference>
<dbReference type="InterPro" id="IPR002182">
    <property type="entry name" value="NB-ARC"/>
</dbReference>
<keyword evidence="2" id="KW-0433">Leucine-rich repeat</keyword>
<evidence type="ECO:0000256" key="7">
    <source>
        <dbReference type="SAM" id="MobiDB-lite"/>
    </source>
</evidence>
<dbReference type="Pfam" id="PF00931">
    <property type="entry name" value="NB-ARC"/>
    <property type="match status" value="1"/>
</dbReference>
<dbReference type="GO" id="GO:0005524">
    <property type="term" value="F:ATP binding"/>
    <property type="evidence" value="ECO:0007669"/>
    <property type="project" value="UniProtKB-KW"/>
</dbReference>
<keyword evidence="4" id="KW-0611">Plant defense</keyword>
<evidence type="ECO:0000259" key="9">
    <source>
        <dbReference type="Pfam" id="PF23247"/>
    </source>
</evidence>
<feature type="domain" description="Disease resistance protein At4g27190-like leucine-rich repeats" evidence="9">
    <location>
        <begin position="920"/>
        <end position="1072"/>
    </location>
</feature>
<evidence type="ECO:0000256" key="5">
    <source>
        <dbReference type="ARBA" id="ARBA00022840"/>
    </source>
</evidence>
<comment type="caution">
    <text evidence="10">The sequence shown here is derived from an EMBL/GenBank/DDBJ whole genome shotgun (WGS) entry which is preliminary data.</text>
</comment>
<dbReference type="InterPro" id="IPR036388">
    <property type="entry name" value="WH-like_DNA-bd_sf"/>
</dbReference>
<dbReference type="Gene3D" id="3.80.10.10">
    <property type="entry name" value="Ribonuclease Inhibitor"/>
    <property type="match status" value="3"/>
</dbReference>
<dbReference type="InterPro" id="IPR050905">
    <property type="entry name" value="Plant_NBS-LRR"/>
</dbReference>
<dbReference type="Pfam" id="PF23247">
    <property type="entry name" value="LRR_RPS2"/>
    <property type="match status" value="3"/>
</dbReference>
<dbReference type="Gene3D" id="1.10.8.430">
    <property type="entry name" value="Helical domain of apoptotic protease-activating factors"/>
    <property type="match status" value="1"/>
</dbReference>
<dbReference type="GO" id="GO:0006952">
    <property type="term" value="P:defense response"/>
    <property type="evidence" value="ECO:0007669"/>
    <property type="project" value="UniProtKB-KW"/>
</dbReference>
<sequence>MNCPVIGSCIDKILDKVGDFLIDGALREAGYLFKFNKNVADLKENLNNLKAALIEVQKAEEIDRNNARDIDPVISKWLDGAGKMKQDLEAFLEDKIQNKARGFCFKVPFPNCYWRFKLSRKASKESADVARLIKEGEPLKKGAGEVAHLAALQDSRSLTTAKECENFDSRSKVFNDILAALRDGNVTRVGIYGMPGVGKTTMMEQVKRAMVEKKEFDEVAVAVVSATFDIKSIQRKLASDLGFTDLAKEAEESVRAGLLRRRLKINGKKILVILDDVWDKLPWKDMGLDFGDSRGCKILMTSRKGWVCEANKCLPFLINVLSKEEAWGLFRQHAGNCVEDADINPVAMDVLNECGGLPLIIRAVGEALKDGKPYEWNDAKRQFKNFTPRNIVNLDDQVYKTLELSFNKLNPEGVKSCLLLCSLFPEDAEISIDDLSLLAMAMGFLGSMDSIEDARNRVLSLVKDLKTSCLLLGCEDEDKVKLHDVIRDVAINIASEDVKYRFMVKSAVSAWPEMQEAHRATISLRIENIPELPRKLECPHDQLETLMLDCTGDSYTKIPGTFLDGLEKLKVLILVNVTISSVPILPNLRMLRIQGWWSNQDANAFDISTLKKLKKLEMLILRCTSIHKLPLDLGELKNLRFLDLRWCDRLNFIEEGVLSSLTHLEELYLPRDFDGWNAALVVELNSLTRLTALETCAIDFKNLPDYQLCNKLIRYDISVGPKFYREFFGTSSTRTISIGDVDLVDRKDAVKVLVERAEELVLTVNKTLKNLFYESSGDGFQHLKVLKVGDCEGMEYLLKWTPPLFQKRSFSKLEVLVVCECKIRYLVSLPMVKELEHLRHLEIVNCHFIEAVVVGNESKGEGEESLDPVRFQSLKCIELGYLPELTSFYYEATTRSGMFPARHAQILYPSKVAFPALELIELRSLPKIEAIWDNQCPIEESFSQLKDLRVDTCGRLKTIVPFVMLPRLTHLQSFRVLDCASIESDLAWPTGVELFPTETTTLLPELKTMWLSTLPELKQTVLSSPELNDETVVSPKLTDLWINNCCRLKNVFSLSVAKNLKHLEKLAVKYCDGMQEPVAPIGKGREESDGELFFPQLKKLELASMKNLTKFWGCEYEEHSEEEIQEVGPSLWNRDPGGILDLRSLTVINIKNCGLLKMLFSCSVARALEKLRVLVVKSCSMMETIVYDDEGKEGTCDDIEFPRLKFLYLEKLPMLSSFCNVKVALTMSSLKAARLHNCPQMLRFSSGGLHLPKMTILLSSPARSSHVADLKEHLQASAMKINNSDFDDKELATDGGSDGEGLAIDDDSDGEMDLQDSEGLASDEDSDGEMDLRLVVEGLTQDDIDEIGMMVGGSDTNFIRFIPTG</sequence>
<dbReference type="PRINTS" id="PR00364">
    <property type="entry name" value="DISEASERSIST"/>
</dbReference>
<keyword evidence="5" id="KW-0547">Nucleotide-binding</keyword>
<dbReference type="InterPro" id="IPR027417">
    <property type="entry name" value="P-loop_NTPase"/>
</dbReference>
<dbReference type="InterPro" id="IPR032675">
    <property type="entry name" value="LRR_dom_sf"/>
</dbReference>
<keyword evidence="3" id="KW-0677">Repeat</keyword>
<protein>
    <recommendedName>
        <fullName evidence="12">AAA+ ATPase domain-containing protein</fullName>
    </recommendedName>
</protein>
<organism evidence="10 11">
    <name type="scientific">Escallonia herrerae</name>
    <dbReference type="NCBI Taxonomy" id="1293975"/>
    <lineage>
        <taxon>Eukaryota</taxon>
        <taxon>Viridiplantae</taxon>
        <taxon>Streptophyta</taxon>
        <taxon>Embryophyta</taxon>
        <taxon>Tracheophyta</taxon>
        <taxon>Spermatophyta</taxon>
        <taxon>Magnoliopsida</taxon>
        <taxon>eudicotyledons</taxon>
        <taxon>Gunneridae</taxon>
        <taxon>Pentapetalae</taxon>
        <taxon>asterids</taxon>
        <taxon>campanulids</taxon>
        <taxon>Escalloniales</taxon>
        <taxon>Escalloniaceae</taxon>
        <taxon>Escallonia</taxon>
    </lineage>
</organism>
<feature type="domain" description="Disease resistance protein At4g27190-like leucine-rich repeats" evidence="9">
    <location>
        <begin position="805"/>
        <end position="892"/>
    </location>
</feature>
<proteinExistence type="inferred from homology"/>
<evidence type="ECO:0000256" key="2">
    <source>
        <dbReference type="ARBA" id="ARBA00022614"/>
    </source>
</evidence>
<dbReference type="Gene3D" id="1.10.10.10">
    <property type="entry name" value="Winged helix-like DNA-binding domain superfamily/Winged helix DNA-binding domain"/>
    <property type="match status" value="1"/>
</dbReference>
<accession>A0AA88WEL3</accession>
<evidence type="ECO:0000256" key="6">
    <source>
        <dbReference type="SAM" id="Coils"/>
    </source>
</evidence>
<dbReference type="PANTHER" id="PTHR33463:SF209">
    <property type="entry name" value="DISEASE RESISTANCE PROTEIN RPS2-LIKE"/>
    <property type="match status" value="1"/>
</dbReference>
<dbReference type="Proteomes" id="UP001188597">
    <property type="component" value="Unassembled WGS sequence"/>
</dbReference>
<evidence type="ECO:0000256" key="3">
    <source>
        <dbReference type="ARBA" id="ARBA00022737"/>
    </source>
</evidence>
<dbReference type="GO" id="GO:0043531">
    <property type="term" value="F:ADP binding"/>
    <property type="evidence" value="ECO:0007669"/>
    <property type="project" value="InterPro"/>
</dbReference>
<feature type="coiled-coil region" evidence="6">
    <location>
        <begin position="32"/>
        <end position="62"/>
    </location>
</feature>
<evidence type="ECO:0000313" key="11">
    <source>
        <dbReference type="Proteomes" id="UP001188597"/>
    </source>
</evidence>
<dbReference type="InterPro" id="IPR042197">
    <property type="entry name" value="Apaf_helical"/>
</dbReference>
<evidence type="ECO:0008006" key="12">
    <source>
        <dbReference type="Google" id="ProtNLM"/>
    </source>
</evidence>
<name>A0AA88WEL3_9ASTE</name>
<dbReference type="InterPro" id="IPR057135">
    <property type="entry name" value="At4g27190-like_LRR"/>
</dbReference>
<evidence type="ECO:0000313" key="10">
    <source>
        <dbReference type="EMBL" id="KAK3026366.1"/>
    </source>
</evidence>
<evidence type="ECO:0000256" key="4">
    <source>
        <dbReference type="ARBA" id="ARBA00022821"/>
    </source>
</evidence>
<dbReference type="EMBL" id="JAVXUP010000503">
    <property type="protein sequence ID" value="KAK3026366.1"/>
    <property type="molecule type" value="Genomic_DNA"/>
</dbReference>
<feature type="region of interest" description="Disordered" evidence="7">
    <location>
        <begin position="1287"/>
        <end position="1328"/>
    </location>
</feature>
<feature type="compositionally biased region" description="Acidic residues" evidence="7">
    <location>
        <begin position="1303"/>
        <end position="1328"/>
    </location>
</feature>
<keyword evidence="11" id="KW-1185">Reference proteome</keyword>
<dbReference type="SUPFAM" id="SSF52058">
    <property type="entry name" value="L domain-like"/>
    <property type="match status" value="1"/>
</dbReference>
<evidence type="ECO:0000256" key="1">
    <source>
        <dbReference type="ARBA" id="ARBA00008894"/>
    </source>
</evidence>
<feature type="domain" description="NB-ARC" evidence="8">
    <location>
        <begin position="175"/>
        <end position="335"/>
    </location>
</feature>
<comment type="similarity">
    <text evidence="1">Belongs to the disease resistance NB-LRR family.</text>
</comment>
<evidence type="ECO:0000259" key="8">
    <source>
        <dbReference type="Pfam" id="PF00931"/>
    </source>
</evidence>
<dbReference type="Gene3D" id="3.40.50.300">
    <property type="entry name" value="P-loop containing nucleotide triphosphate hydrolases"/>
    <property type="match status" value="1"/>
</dbReference>
<keyword evidence="6" id="KW-0175">Coiled coil</keyword>
<keyword evidence="5" id="KW-0067">ATP-binding</keyword>
<gene>
    <name evidence="10" type="ORF">RJ639_040455</name>
</gene>
<reference evidence="10" key="1">
    <citation type="submission" date="2022-12" db="EMBL/GenBank/DDBJ databases">
        <title>Draft genome assemblies for two species of Escallonia (Escalloniales).</title>
        <authorList>
            <person name="Chanderbali A."/>
            <person name="Dervinis C."/>
            <person name="Anghel I."/>
            <person name="Soltis D."/>
            <person name="Soltis P."/>
            <person name="Zapata F."/>
        </authorList>
    </citation>
    <scope>NUCLEOTIDE SEQUENCE</scope>
    <source>
        <strain evidence="10">UCBG64.0493</strain>
        <tissue evidence="10">Leaf</tissue>
    </source>
</reference>
<feature type="domain" description="Disease resistance protein At4g27190-like leucine-rich repeats" evidence="9">
    <location>
        <begin position="1131"/>
        <end position="1179"/>
    </location>
</feature>
<dbReference type="SUPFAM" id="SSF52540">
    <property type="entry name" value="P-loop containing nucleoside triphosphate hydrolases"/>
    <property type="match status" value="1"/>
</dbReference>